<keyword evidence="1 5" id="KW-0732">Signal</keyword>
<evidence type="ECO:0000256" key="3">
    <source>
        <dbReference type="ARBA" id="ARBA00023295"/>
    </source>
</evidence>
<dbReference type="GO" id="GO:0008422">
    <property type="term" value="F:beta-glucosidase activity"/>
    <property type="evidence" value="ECO:0007669"/>
    <property type="project" value="TreeGrafter"/>
</dbReference>
<dbReference type="Proteomes" id="UP000433309">
    <property type="component" value="Unassembled WGS sequence"/>
</dbReference>
<dbReference type="PROSITE" id="PS00659">
    <property type="entry name" value="GLYCOSYL_HYDROL_F5"/>
    <property type="match status" value="1"/>
</dbReference>
<evidence type="ECO:0000256" key="2">
    <source>
        <dbReference type="ARBA" id="ARBA00022801"/>
    </source>
</evidence>
<evidence type="ECO:0000313" key="7">
    <source>
        <dbReference type="EMBL" id="MRW94753.1"/>
    </source>
</evidence>
<dbReference type="Pfam" id="PF00150">
    <property type="entry name" value="Cellulase"/>
    <property type="match status" value="1"/>
</dbReference>
<dbReference type="InterPro" id="IPR018087">
    <property type="entry name" value="Glyco_hydro_5_CS"/>
</dbReference>
<sequence>MTLLKQVAAVCMAALMAAGSAQAQTPFEQSAKMARGVNIIGYDTALWRDHTQGRFKQRYFKMLKEAGFSSVRLNLHPFSHMDASNTISPQWLATLDWAVAQSLAAGLMPVLDLHEFGAMAENLEGNKPKLLAAWRQLAQRYRDQPSDVVFELLNEPNGQLTDQLWNGLLLETLAVVRASNPTRTVIIGPGHWNGINSLAQLELPEWDRNLIVTVHFYEPMRFTHQGASWTEEFKNLSGVSWTGSEEERRIIDSRLQQAADWARVHNRPLYLGEFGAYDKADMASRARWTAHVARSAEKLGASWAYWQFDSDFVLYDINKDAWTTPILQALAPGR</sequence>
<dbReference type="GO" id="GO:0005576">
    <property type="term" value="C:extracellular region"/>
    <property type="evidence" value="ECO:0007669"/>
    <property type="project" value="TreeGrafter"/>
</dbReference>
<gene>
    <name evidence="7" type="ORF">GJ699_32795</name>
</gene>
<feature type="chain" id="PRO_5026110427" evidence="5">
    <location>
        <begin position="24"/>
        <end position="334"/>
    </location>
</feature>
<name>A0A6I2LA83_9BURK</name>
<dbReference type="InterPro" id="IPR001547">
    <property type="entry name" value="Glyco_hydro_5"/>
</dbReference>
<accession>A0A6I2LA83</accession>
<dbReference type="PANTHER" id="PTHR31297">
    <property type="entry name" value="GLUCAN ENDO-1,6-BETA-GLUCOSIDASE B"/>
    <property type="match status" value="1"/>
</dbReference>
<keyword evidence="8" id="KW-1185">Reference proteome</keyword>
<dbReference type="GO" id="GO:0009986">
    <property type="term" value="C:cell surface"/>
    <property type="evidence" value="ECO:0007669"/>
    <property type="project" value="TreeGrafter"/>
</dbReference>
<feature type="domain" description="Glycoside hydrolase family 5" evidence="6">
    <location>
        <begin position="36"/>
        <end position="309"/>
    </location>
</feature>
<protein>
    <submittedName>
        <fullName evidence="7">Cellulase family glycosylhydrolase</fullName>
    </submittedName>
</protein>
<reference evidence="7 8" key="1">
    <citation type="submission" date="2019-11" db="EMBL/GenBank/DDBJ databases">
        <title>Novel species isolated from a subtropical stream in China.</title>
        <authorList>
            <person name="Lu H."/>
        </authorList>
    </citation>
    <scope>NUCLEOTIDE SEQUENCE [LARGE SCALE GENOMIC DNA]</scope>
    <source>
        <strain evidence="7 8">FT80W</strain>
    </source>
</reference>
<dbReference type="SUPFAM" id="SSF51445">
    <property type="entry name" value="(Trans)glycosidases"/>
    <property type="match status" value="1"/>
</dbReference>
<dbReference type="InterPro" id="IPR050386">
    <property type="entry name" value="Glycosyl_hydrolase_5"/>
</dbReference>
<dbReference type="PANTHER" id="PTHR31297:SF17">
    <property type="entry name" value="ENDOGLUCANASE"/>
    <property type="match status" value="1"/>
</dbReference>
<comment type="caution">
    <text evidence="7">The sequence shown here is derived from an EMBL/GenBank/DDBJ whole genome shotgun (WGS) entry which is preliminary data.</text>
</comment>
<proteinExistence type="inferred from homology"/>
<evidence type="ECO:0000313" key="8">
    <source>
        <dbReference type="Proteomes" id="UP000433309"/>
    </source>
</evidence>
<keyword evidence="2 4" id="KW-0378">Hydrolase</keyword>
<dbReference type="Gene3D" id="3.20.20.80">
    <property type="entry name" value="Glycosidases"/>
    <property type="match status" value="1"/>
</dbReference>
<organism evidence="7 8">
    <name type="scientific">Duganella guangzhouensis</name>
    <dbReference type="NCBI Taxonomy" id="2666084"/>
    <lineage>
        <taxon>Bacteria</taxon>
        <taxon>Pseudomonadati</taxon>
        <taxon>Pseudomonadota</taxon>
        <taxon>Betaproteobacteria</taxon>
        <taxon>Burkholderiales</taxon>
        <taxon>Oxalobacteraceae</taxon>
        <taxon>Telluria group</taxon>
        <taxon>Duganella</taxon>
    </lineage>
</organism>
<evidence type="ECO:0000259" key="6">
    <source>
        <dbReference type="Pfam" id="PF00150"/>
    </source>
</evidence>
<keyword evidence="3 4" id="KW-0326">Glycosidase</keyword>
<evidence type="ECO:0000256" key="1">
    <source>
        <dbReference type="ARBA" id="ARBA00022729"/>
    </source>
</evidence>
<evidence type="ECO:0000256" key="4">
    <source>
        <dbReference type="RuleBase" id="RU361153"/>
    </source>
</evidence>
<dbReference type="AlphaFoldDB" id="A0A6I2LA83"/>
<evidence type="ECO:0000256" key="5">
    <source>
        <dbReference type="SAM" id="SignalP"/>
    </source>
</evidence>
<dbReference type="RefSeq" id="WP_154383623.1">
    <property type="nucleotide sequence ID" value="NZ_WKJK01000036.1"/>
</dbReference>
<feature type="signal peptide" evidence="5">
    <location>
        <begin position="1"/>
        <end position="23"/>
    </location>
</feature>
<dbReference type="GO" id="GO:0009251">
    <property type="term" value="P:glucan catabolic process"/>
    <property type="evidence" value="ECO:0007669"/>
    <property type="project" value="TreeGrafter"/>
</dbReference>
<dbReference type="EMBL" id="WKJK01000036">
    <property type="protein sequence ID" value="MRW94753.1"/>
    <property type="molecule type" value="Genomic_DNA"/>
</dbReference>
<comment type="similarity">
    <text evidence="4">Belongs to the glycosyl hydrolase 5 (cellulase A) family.</text>
</comment>
<dbReference type="InterPro" id="IPR017853">
    <property type="entry name" value="GH"/>
</dbReference>